<name>A0A3M0KK77_HIRRU</name>
<gene>
    <name evidence="1" type="ORF">DUI87_08539</name>
</gene>
<dbReference type="Proteomes" id="UP000269221">
    <property type="component" value="Unassembled WGS sequence"/>
</dbReference>
<evidence type="ECO:0000313" key="1">
    <source>
        <dbReference type="EMBL" id="RMC13466.1"/>
    </source>
</evidence>
<protein>
    <submittedName>
        <fullName evidence="1">Uncharacterized protein</fullName>
    </submittedName>
</protein>
<organism evidence="1 2">
    <name type="scientific">Hirundo rustica rustica</name>
    <dbReference type="NCBI Taxonomy" id="333673"/>
    <lineage>
        <taxon>Eukaryota</taxon>
        <taxon>Metazoa</taxon>
        <taxon>Chordata</taxon>
        <taxon>Craniata</taxon>
        <taxon>Vertebrata</taxon>
        <taxon>Euteleostomi</taxon>
        <taxon>Archelosauria</taxon>
        <taxon>Archosauria</taxon>
        <taxon>Dinosauria</taxon>
        <taxon>Saurischia</taxon>
        <taxon>Theropoda</taxon>
        <taxon>Coelurosauria</taxon>
        <taxon>Aves</taxon>
        <taxon>Neognathae</taxon>
        <taxon>Neoaves</taxon>
        <taxon>Telluraves</taxon>
        <taxon>Australaves</taxon>
        <taxon>Passeriformes</taxon>
        <taxon>Sylvioidea</taxon>
        <taxon>Hirundinidae</taxon>
        <taxon>Hirundo</taxon>
    </lineage>
</organism>
<accession>A0A3M0KK77</accession>
<evidence type="ECO:0000313" key="2">
    <source>
        <dbReference type="Proteomes" id="UP000269221"/>
    </source>
</evidence>
<proteinExistence type="predicted"/>
<reference evidence="1 2" key="1">
    <citation type="submission" date="2018-07" db="EMBL/GenBank/DDBJ databases">
        <title>A high quality draft genome assembly of the barn swallow (H. rustica rustica).</title>
        <authorList>
            <person name="Formenti G."/>
            <person name="Chiara M."/>
            <person name="Poveda L."/>
            <person name="Francoijs K.-J."/>
            <person name="Bonisoli-Alquati A."/>
            <person name="Canova L."/>
            <person name="Gianfranceschi L."/>
            <person name="Horner D.S."/>
            <person name="Saino N."/>
        </authorList>
    </citation>
    <scope>NUCLEOTIDE SEQUENCE [LARGE SCALE GENOMIC DNA]</scope>
    <source>
        <strain evidence="1">Chelidonia</strain>
        <tissue evidence="1">Blood</tissue>
    </source>
</reference>
<sequence length="97" mass="10866">MWLCLFGTGRTLAPGWLRSAQATRMFSVQICKQANFTCWTGFSAAAGPNSVMTAAAVEKDDFRLSRLKDGFIQAKLREVRNWSKLQARESLNLPLIL</sequence>
<comment type="caution">
    <text evidence="1">The sequence shown here is derived from an EMBL/GenBank/DDBJ whole genome shotgun (WGS) entry which is preliminary data.</text>
</comment>
<dbReference type="AlphaFoldDB" id="A0A3M0KK77"/>
<dbReference type="EMBL" id="QRBI01000105">
    <property type="protein sequence ID" value="RMC13466.1"/>
    <property type="molecule type" value="Genomic_DNA"/>
</dbReference>
<keyword evidence="2" id="KW-1185">Reference proteome</keyword>